<dbReference type="Proteomes" id="UP000048984">
    <property type="component" value="Unassembled WGS sequence"/>
</dbReference>
<dbReference type="InterPro" id="IPR055348">
    <property type="entry name" value="DctQ"/>
</dbReference>
<comment type="caution">
    <text evidence="11">The sequence shown here is derived from an EMBL/GenBank/DDBJ whole genome shotgun (WGS) entry which is preliminary data.</text>
</comment>
<protein>
    <recommendedName>
        <fullName evidence="9">TRAP transporter small permease protein</fullName>
    </recommendedName>
</protein>
<accession>A0A0P6VXZ4</accession>
<evidence type="ECO:0000256" key="9">
    <source>
        <dbReference type="RuleBase" id="RU369079"/>
    </source>
</evidence>
<keyword evidence="2 9" id="KW-0813">Transport</keyword>
<dbReference type="OrthoDB" id="9794346at2"/>
<comment type="subcellular location">
    <subcellularLocation>
        <location evidence="1 9">Cell inner membrane</location>
        <topology evidence="1 9">Multi-pass membrane protein</topology>
    </subcellularLocation>
</comment>
<evidence type="ECO:0000256" key="7">
    <source>
        <dbReference type="ARBA" id="ARBA00023136"/>
    </source>
</evidence>
<evidence type="ECO:0000313" key="11">
    <source>
        <dbReference type="EMBL" id="KPL51658.1"/>
    </source>
</evidence>
<evidence type="ECO:0000256" key="8">
    <source>
        <dbReference type="ARBA" id="ARBA00038436"/>
    </source>
</evidence>
<dbReference type="RefSeq" id="WP_054357820.1">
    <property type="nucleotide sequence ID" value="NZ_LJYW01000001.1"/>
</dbReference>
<dbReference type="GO" id="GO:0022857">
    <property type="term" value="F:transmembrane transporter activity"/>
    <property type="evidence" value="ECO:0007669"/>
    <property type="project" value="UniProtKB-UniRule"/>
</dbReference>
<feature type="transmembrane region" description="Helical" evidence="9">
    <location>
        <begin position="21"/>
        <end position="39"/>
    </location>
</feature>
<keyword evidence="7 9" id="KW-0472">Membrane</keyword>
<evidence type="ECO:0000256" key="5">
    <source>
        <dbReference type="ARBA" id="ARBA00022692"/>
    </source>
</evidence>
<comment type="similarity">
    <text evidence="8 9">Belongs to the TRAP transporter small permease family.</text>
</comment>
<reference evidence="11 12" key="1">
    <citation type="submission" date="2015-09" db="EMBL/GenBank/DDBJ databases">
        <authorList>
            <person name="Jackson K.R."/>
            <person name="Lunt B.L."/>
            <person name="Fisher J.N.B."/>
            <person name="Gardner A.V."/>
            <person name="Bailey M.E."/>
            <person name="Deus L.M."/>
            <person name="Earl A.S."/>
            <person name="Gibby P.D."/>
            <person name="Hartmann K.A."/>
            <person name="Liu J.E."/>
            <person name="Manci A.M."/>
            <person name="Nielsen D.A."/>
            <person name="Solomon M.B."/>
            <person name="Breakwell D.P."/>
            <person name="Burnett S.H."/>
            <person name="Grose J.H."/>
        </authorList>
    </citation>
    <scope>NUCLEOTIDE SEQUENCE [LARGE SCALE GENOMIC DNA]</scope>
    <source>
        <strain evidence="11 12">16</strain>
    </source>
</reference>
<sequence length="184" mass="20656">MTGLLRISALIDGFNTFIGRFVSWLILLAVVVSAGNAIIRKTLNTSSNAWLELQWYLFGTVFLLGAAWTLLRREHIRIDILSSQLPKTLRHWIELLGHFVFLMPFCLLMIYESLPFFLTSFRLQEVSFNAGGLIVWPAKLMVLLSFALLALQGISEIIKHVAMMQGLRPEPETGGSHGTASHES</sequence>
<evidence type="ECO:0000256" key="3">
    <source>
        <dbReference type="ARBA" id="ARBA00022475"/>
    </source>
</evidence>
<evidence type="ECO:0000313" key="12">
    <source>
        <dbReference type="Proteomes" id="UP000048984"/>
    </source>
</evidence>
<evidence type="ECO:0000259" key="10">
    <source>
        <dbReference type="Pfam" id="PF04290"/>
    </source>
</evidence>
<gene>
    <name evidence="11" type="ORF">ABB55_04950</name>
</gene>
<dbReference type="Pfam" id="PF04290">
    <property type="entry name" value="DctQ"/>
    <property type="match status" value="1"/>
</dbReference>
<dbReference type="InterPro" id="IPR007387">
    <property type="entry name" value="TRAP_DctQ"/>
</dbReference>
<feature type="domain" description="Tripartite ATP-independent periplasmic transporters DctQ component" evidence="10">
    <location>
        <begin position="31"/>
        <end position="161"/>
    </location>
</feature>
<comment type="subunit">
    <text evidence="9">The complex comprises the extracytoplasmic solute receptor protein and the two transmembrane proteins.</text>
</comment>
<keyword evidence="4 9" id="KW-0997">Cell inner membrane</keyword>
<feature type="transmembrane region" description="Helical" evidence="9">
    <location>
        <begin position="134"/>
        <end position="154"/>
    </location>
</feature>
<dbReference type="PANTHER" id="PTHR35011">
    <property type="entry name" value="2,3-DIKETO-L-GULONATE TRAP TRANSPORTER SMALL PERMEASE PROTEIN YIAM"/>
    <property type="match status" value="1"/>
</dbReference>
<dbReference type="AlphaFoldDB" id="A0A0P6VXZ4"/>
<keyword evidence="12" id="KW-1185">Reference proteome</keyword>
<evidence type="ECO:0000256" key="1">
    <source>
        <dbReference type="ARBA" id="ARBA00004429"/>
    </source>
</evidence>
<name>A0A0P6VXZ4_9HYPH</name>
<dbReference type="STRING" id="665126.ABB55_04950"/>
<dbReference type="EMBL" id="LJYW01000001">
    <property type="protein sequence ID" value="KPL51658.1"/>
    <property type="molecule type" value="Genomic_DNA"/>
</dbReference>
<keyword evidence="3" id="KW-1003">Cell membrane</keyword>
<dbReference type="PANTHER" id="PTHR35011:SF4">
    <property type="entry name" value="SLL1102 PROTEIN"/>
    <property type="match status" value="1"/>
</dbReference>
<reference evidence="11 12" key="2">
    <citation type="submission" date="2015-10" db="EMBL/GenBank/DDBJ databases">
        <title>Draft Genome Sequence of Prosthecomicrobium hirschii ATCC 27832.</title>
        <authorList>
            <person name="Daniel J."/>
            <person name="Givan S.A."/>
            <person name="Brun Y.V."/>
            <person name="Brown P.J."/>
        </authorList>
    </citation>
    <scope>NUCLEOTIDE SEQUENCE [LARGE SCALE GENOMIC DNA]</scope>
    <source>
        <strain evidence="11 12">16</strain>
    </source>
</reference>
<evidence type="ECO:0000256" key="6">
    <source>
        <dbReference type="ARBA" id="ARBA00022989"/>
    </source>
</evidence>
<dbReference type="GO" id="GO:0005886">
    <property type="term" value="C:plasma membrane"/>
    <property type="evidence" value="ECO:0007669"/>
    <property type="project" value="UniProtKB-SubCell"/>
</dbReference>
<evidence type="ECO:0000256" key="2">
    <source>
        <dbReference type="ARBA" id="ARBA00022448"/>
    </source>
</evidence>
<feature type="transmembrane region" description="Helical" evidence="9">
    <location>
        <begin position="54"/>
        <end position="71"/>
    </location>
</feature>
<evidence type="ECO:0000256" key="4">
    <source>
        <dbReference type="ARBA" id="ARBA00022519"/>
    </source>
</evidence>
<feature type="transmembrane region" description="Helical" evidence="9">
    <location>
        <begin position="92"/>
        <end position="114"/>
    </location>
</feature>
<proteinExistence type="inferred from homology"/>
<keyword evidence="5 9" id="KW-0812">Transmembrane</keyword>
<keyword evidence="6 9" id="KW-1133">Transmembrane helix</keyword>
<organism evidence="11 12">
    <name type="scientific">Prosthecodimorpha hirschii</name>
    <dbReference type="NCBI Taxonomy" id="665126"/>
    <lineage>
        <taxon>Bacteria</taxon>
        <taxon>Pseudomonadati</taxon>
        <taxon>Pseudomonadota</taxon>
        <taxon>Alphaproteobacteria</taxon>
        <taxon>Hyphomicrobiales</taxon>
        <taxon>Ancalomicrobiaceae</taxon>
        <taxon>Prosthecodimorpha</taxon>
    </lineage>
</organism>
<comment type="function">
    <text evidence="9">Part of the tripartite ATP-independent periplasmic (TRAP) transport system.</text>
</comment>